<evidence type="ECO:0000313" key="5">
    <source>
        <dbReference type="EMBL" id="SUG17098.1"/>
    </source>
</evidence>
<dbReference type="AlphaFoldDB" id="A0A379SCG3"/>
<keyword evidence="4" id="KW-0067">ATP-binding</keyword>
<dbReference type="InterPro" id="IPR045528">
    <property type="entry name" value="DO-GTPase2"/>
</dbReference>
<evidence type="ECO:0000313" key="4">
    <source>
        <dbReference type="EMBL" id="KAA8663088.1"/>
    </source>
</evidence>
<reference evidence="3" key="2">
    <citation type="submission" date="2018-07" db="EMBL/GenBank/DDBJ databases">
        <authorList>
            <consortium name="GenomeTrakr network: Whole genome sequencing for foodborne pathogen traceback"/>
        </authorList>
    </citation>
    <scope>NUCLEOTIDE SEQUENCE</scope>
    <source>
        <strain evidence="3">FDA00001204</strain>
    </source>
</reference>
<dbReference type="SUPFAM" id="SSF52540">
    <property type="entry name" value="P-loop containing nucleoside triphosphate hydrolases"/>
    <property type="match status" value="1"/>
</dbReference>
<organism evidence="5 7">
    <name type="scientific">Salmonella enterica subsp. arizonae</name>
    <dbReference type="NCBI Taxonomy" id="59203"/>
    <lineage>
        <taxon>Bacteria</taxon>
        <taxon>Pseudomonadati</taxon>
        <taxon>Pseudomonadota</taxon>
        <taxon>Gammaproteobacteria</taxon>
        <taxon>Enterobacterales</taxon>
        <taxon>Enterobacteriaceae</taxon>
        <taxon>Salmonella</taxon>
    </lineage>
</organism>
<dbReference type="EMBL" id="UGXG01000002">
    <property type="protein sequence ID" value="SUG49820.1"/>
    <property type="molecule type" value="Genomic_DNA"/>
</dbReference>
<dbReference type="InterPro" id="IPR027417">
    <property type="entry name" value="P-loop_NTPase"/>
</dbReference>
<feature type="region of interest" description="Disordered" evidence="1">
    <location>
        <begin position="40"/>
        <end position="63"/>
    </location>
</feature>
<evidence type="ECO:0000313" key="6">
    <source>
        <dbReference type="EMBL" id="SUG49820.1"/>
    </source>
</evidence>
<evidence type="ECO:0000313" key="8">
    <source>
        <dbReference type="Proteomes" id="UP000254741"/>
    </source>
</evidence>
<gene>
    <name evidence="3" type="ORF">AHX45_22700</name>
    <name evidence="4" type="ORF">F4V61_15310</name>
    <name evidence="5" type="ORF">NCTC7295_04838</name>
    <name evidence="6" type="ORF">NCTC8297_05172</name>
</gene>
<accession>A0A379SCG3</accession>
<reference evidence="7 8" key="1">
    <citation type="submission" date="2018-06" db="EMBL/GenBank/DDBJ databases">
        <authorList>
            <consortium name="Pathogen Informatics"/>
            <person name="Doyle S."/>
        </authorList>
    </citation>
    <scope>NUCLEOTIDE SEQUENCE [LARGE SCALE GENOMIC DNA]</scope>
    <source>
        <strain evidence="5 7">NCTC7295</strain>
        <strain evidence="6 8">NCTC8297</strain>
    </source>
</reference>
<evidence type="ECO:0000313" key="9">
    <source>
        <dbReference type="Proteomes" id="UP000322837"/>
    </source>
</evidence>
<dbReference type="Gene3D" id="3.40.50.300">
    <property type="entry name" value="P-loop containing nucleotide triphosphate hydrolases"/>
    <property type="match status" value="1"/>
</dbReference>
<protein>
    <submittedName>
        <fullName evidence="4">ATP-binding protein</fullName>
    </submittedName>
</protein>
<reference evidence="4 9" key="3">
    <citation type="submission" date="2019-09" db="EMBL/GenBank/DDBJ databases">
        <title>Draft genome sequence of various Type strains from the CCUG.</title>
        <authorList>
            <person name="Pineiro-Iglesias B."/>
            <person name="Tunovic T."/>
            <person name="Unosson C."/>
            <person name="Inganas E."/>
            <person name="Ohlen M."/>
            <person name="Cardew S."/>
            <person name="Jensie-Markopoulos S."/>
            <person name="Salva-Serra F."/>
            <person name="Jaen-Luchoro D."/>
            <person name="Karlsson R."/>
            <person name="Svensson-Stadler L."/>
            <person name="Chun J."/>
            <person name="Moore E."/>
        </authorList>
    </citation>
    <scope>NUCLEOTIDE SEQUENCE [LARGE SCALE GENOMIC DNA]</scope>
    <source>
        <strain evidence="4 9">CCUG 6322T</strain>
    </source>
</reference>
<sequence length="359" mass="40605">MSDSNCFNPDCQISTTGSCAENHPSKEACPNYNNENNTNIDIDIDYDDDREEGSDESNTHDGIANTSIDINIKVYSGDPLTETEASDILRERPAKIIALMGDSGSGKSTFIQALYELFQRGTLGDFLFSSSKTLLGFDKRSFYSRLSSGQNTPSTPRTSISDGLRYFHLVLKHRNDLSNSIDILLSDRAGEKYKQSRNLPSLASDLHELYIADKIFILMDGEKITNKENRTSASNVVRQNIRLISDNIPVNTSNNIKILITKFDIINTHPNKDDILDYLSKYKERLSTEFTAKNITLEFYYISSRDPSGQMPLAYGLDKLITEWPEDNIYTKYNTILDNSIQTSREIDNFIYKLQIEGV</sequence>
<dbReference type="EMBL" id="AAMGFJ010000064">
    <property type="protein sequence ID" value="EDH0572811.1"/>
    <property type="molecule type" value="Genomic_DNA"/>
</dbReference>
<dbReference type="Pfam" id="PF19993">
    <property type="entry name" value="DO-GTPase2"/>
    <property type="match status" value="1"/>
</dbReference>
<dbReference type="EMBL" id="VXJW01000007">
    <property type="protein sequence ID" value="KAA8663088.1"/>
    <property type="molecule type" value="Genomic_DNA"/>
</dbReference>
<proteinExistence type="predicted"/>
<evidence type="ECO:0000313" key="7">
    <source>
        <dbReference type="Proteomes" id="UP000254124"/>
    </source>
</evidence>
<feature type="compositionally biased region" description="Acidic residues" evidence="1">
    <location>
        <begin position="42"/>
        <end position="55"/>
    </location>
</feature>
<evidence type="ECO:0000259" key="2">
    <source>
        <dbReference type="Pfam" id="PF19993"/>
    </source>
</evidence>
<name>A0A379SCG3_SALER</name>
<dbReference type="Proteomes" id="UP000254124">
    <property type="component" value="Unassembled WGS sequence"/>
</dbReference>
<dbReference type="RefSeq" id="WP_058819800.1">
    <property type="nucleotide sequence ID" value="NZ_DACWUK010000005.1"/>
</dbReference>
<feature type="domain" description="Double-GTPase 2" evidence="2">
    <location>
        <begin position="96"/>
        <end position="324"/>
    </location>
</feature>
<dbReference type="Proteomes" id="UP000322837">
    <property type="component" value="Unassembled WGS sequence"/>
</dbReference>
<dbReference type="EMBL" id="UGWZ01000001">
    <property type="protein sequence ID" value="SUG17098.1"/>
    <property type="molecule type" value="Genomic_DNA"/>
</dbReference>
<evidence type="ECO:0000313" key="3">
    <source>
        <dbReference type="EMBL" id="EDH0572811.1"/>
    </source>
</evidence>
<dbReference type="Proteomes" id="UP000254741">
    <property type="component" value="Unassembled WGS sequence"/>
</dbReference>
<dbReference type="GO" id="GO:0005524">
    <property type="term" value="F:ATP binding"/>
    <property type="evidence" value="ECO:0007669"/>
    <property type="project" value="UniProtKB-KW"/>
</dbReference>
<keyword evidence="4" id="KW-0547">Nucleotide-binding</keyword>
<evidence type="ECO:0000256" key="1">
    <source>
        <dbReference type="SAM" id="MobiDB-lite"/>
    </source>
</evidence>